<dbReference type="GO" id="GO:0008017">
    <property type="term" value="F:microtubule binding"/>
    <property type="evidence" value="ECO:0000318"/>
    <property type="project" value="GO_Central"/>
</dbReference>
<evidence type="ECO:0000313" key="8">
    <source>
        <dbReference type="Proteomes" id="UP000018468"/>
    </source>
</evidence>
<sequence length="273" mass="31186">MAYVQPPKKAGLPRDVLKWLQSLDLSFSHRNVRRDFSNGFLVAEMFSWYYPGDFTMHCYDNGTSLPTKLGNWSQIERFLLKRNISLPKELIDGTIHCKPGAAEILIQEIYTILTNRQIRCIQEELADFTDRSYQEKLPMVARSTASKAIKNNLRLSEVIAEPNVDTNRQKVQAIIQLHLQQRQAERTENPKRFNVKPTLGDLAVRLPPSLPQWQDVNEETQPRNSKTKTEAPKSCLSAIRSKANVQFKEIDVKQTDKKSLLSSVGSPSQITGY</sequence>
<dbReference type="Pfam" id="PF06294">
    <property type="entry name" value="CH_2"/>
    <property type="match status" value="1"/>
</dbReference>
<dbReference type="Proteomes" id="UP000018468">
    <property type="component" value="Linkage group LG4"/>
</dbReference>
<evidence type="ECO:0000256" key="1">
    <source>
        <dbReference type="ARBA" id="ARBA00004123"/>
    </source>
</evidence>
<accession>W5N838</accession>
<dbReference type="GO" id="GO:0005930">
    <property type="term" value="C:axoneme"/>
    <property type="evidence" value="ECO:0000318"/>
    <property type="project" value="GO_Central"/>
</dbReference>
<dbReference type="InterPro" id="IPR010441">
    <property type="entry name" value="CH_2"/>
</dbReference>
<dbReference type="Gene3D" id="1.10.418.10">
    <property type="entry name" value="Calponin-like domain"/>
    <property type="match status" value="1"/>
</dbReference>
<dbReference type="AlphaFoldDB" id="W5N838"/>
<dbReference type="GO" id="GO:0051493">
    <property type="term" value="P:regulation of cytoskeleton organization"/>
    <property type="evidence" value="ECO:0000318"/>
    <property type="project" value="GO_Central"/>
</dbReference>
<feature type="domain" description="CH-like" evidence="6">
    <location>
        <begin position="16"/>
        <end position="111"/>
    </location>
</feature>
<dbReference type="GO" id="GO:0005634">
    <property type="term" value="C:nucleus"/>
    <property type="evidence" value="ECO:0007669"/>
    <property type="project" value="UniProtKB-SubCell"/>
</dbReference>
<reference evidence="7" key="2">
    <citation type="submission" date="2025-08" db="UniProtKB">
        <authorList>
            <consortium name="Ensembl"/>
        </authorList>
    </citation>
    <scope>IDENTIFICATION</scope>
</reference>
<name>W5N838_LEPOC</name>
<dbReference type="OMA" id="CIYYPWD"/>
<dbReference type="EMBL" id="AHAT01002111">
    <property type="status" value="NOT_ANNOTATED_CDS"/>
    <property type="molecule type" value="Genomic_DNA"/>
</dbReference>
<organism evidence="7 8">
    <name type="scientific">Lepisosteus oculatus</name>
    <name type="common">Spotted gar</name>
    <dbReference type="NCBI Taxonomy" id="7918"/>
    <lineage>
        <taxon>Eukaryota</taxon>
        <taxon>Metazoa</taxon>
        <taxon>Chordata</taxon>
        <taxon>Craniata</taxon>
        <taxon>Vertebrata</taxon>
        <taxon>Euteleostomi</taxon>
        <taxon>Actinopterygii</taxon>
        <taxon>Neopterygii</taxon>
        <taxon>Holostei</taxon>
        <taxon>Semionotiformes</taxon>
        <taxon>Lepisosteidae</taxon>
        <taxon>Lepisosteus</taxon>
    </lineage>
</organism>
<protein>
    <recommendedName>
        <fullName evidence="4">Spermatogenesis-associated protein 4</fullName>
    </recommendedName>
</protein>
<comment type="subcellular location">
    <subcellularLocation>
        <location evidence="1">Nucleus</location>
    </subcellularLocation>
</comment>
<dbReference type="GeneID" id="102689173"/>
<dbReference type="PANTHER" id="PTHR12509:SF8">
    <property type="entry name" value="SPERMATOGENESIS-ASSOCIATED PROTEIN 4"/>
    <property type="match status" value="1"/>
</dbReference>
<proteinExistence type="predicted"/>
<keyword evidence="8" id="KW-1185">Reference proteome</keyword>
<reference evidence="7" key="3">
    <citation type="submission" date="2025-09" db="UniProtKB">
        <authorList>
            <consortium name="Ensembl"/>
        </authorList>
    </citation>
    <scope>IDENTIFICATION</scope>
</reference>
<dbReference type="OrthoDB" id="62528at2759"/>
<dbReference type="Bgee" id="ENSLOCG00000013625">
    <property type="expression patterns" value="Expressed in testis and 9 other cell types or tissues"/>
</dbReference>
<dbReference type="InterPro" id="IPR036872">
    <property type="entry name" value="CH_dom_sf"/>
</dbReference>
<dbReference type="GeneTree" id="ENSGT00910000144159"/>
<evidence type="ECO:0000313" key="7">
    <source>
        <dbReference type="Ensembl" id="ENSLOCP00000016797.1"/>
    </source>
</evidence>
<comment type="function">
    <text evidence="3">May play a role in apoptosis regulation.</text>
</comment>
<dbReference type="KEGG" id="loc:102689173"/>
<dbReference type="CTD" id="132851"/>
<evidence type="ECO:0000259" key="6">
    <source>
        <dbReference type="Pfam" id="PF06294"/>
    </source>
</evidence>
<dbReference type="FunCoup" id="W5N838">
    <property type="interactions" value="14"/>
</dbReference>
<dbReference type="HOGENOM" id="CLU_077979_0_0_1"/>
<dbReference type="Ensembl" id="ENSLOCT00000016827.1">
    <property type="protein sequence ID" value="ENSLOCP00000016797.1"/>
    <property type="gene ID" value="ENSLOCG00000013625.1"/>
</dbReference>
<evidence type="ECO:0000256" key="5">
    <source>
        <dbReference type="SAM" id="MobiDB-lite"/>
    </source>
</evidence>
<reference evidence="8" key="1">
    <citation type="submission" date="2011-12" db="EMBL/GenBank/DDBJ databases">
        <title>The Draft Genome of Lepisosteus oculatus.</title>
        <authorList>
            <consortium name="The Broad Institute Genome Assembly &amp; Analysis Group"/>
            <consortium name="Computational R&amp;D Group"/>
            <consortium name="and Sequencing Platform"/>
            <person name="Di Palma F."/>
            <person name="Alfoldi J."/>
            <person name="Johnson J."/>
            <person name="Berlin A."/>
            <person name="Gnerre S."/>
            <person name="Jaffe D."/>
            <person name="MacCallum I."/>
            <person name="Young S."/>
            <person name="Walker B.J."/>
            <person name="Lander E.S."/>
            <person name="Lindblad-Toh K."/>
        </authorList>
    </citation>
    <scope>NUCLEOTIDE SEQUENCE [LARGE SCALE GENOMIC DNA]</scope>
</reference>
<feature type="region of interest" description="Disordered" evidence="5">
    <location>
        <begin position="210"/>
        <end position="233"/>
    </location>
</feature>
<dbReference type="eggNOG" id="ENOG502QU8V">
    <property type="taxonomic scope" value="Eukaryota"/>
</dbReference>
<evidence type="ECO:0000256" key="3">
    <source>
        <dbReference type="ARBA" id="ARBA00058372"/>
    </source>
</evidence>
<evidence type="ECO:0000256" key="4">
    <source>
        <dbReference type="ARBA" id="ARBA00071322"/>
    </source>
</evidence>
<keyword evidence="2" id="KW-0539">Nucleus</keyword>
<dbReference type="FunFam" id="1.10.418.10:FF:000061">
    <property type="entry name" value="Spermatogenesis associated 4"/>
    <property type="match status" value="1"/>
</dbReference>
<evidence type="ECO:0000256" key="2">
    <source>
        <dbReference type="ARBA" id="ARBA00023242"/>
    </source>
</evidence>
<dbReference type="InterPro" id="IPR052111">
    <property type="entry name" value="Spermatogenesis_Ciliary_MAP"/>
</dbReference>
<dbReference type="PANTHER" id="PTHR12509">
    <property type="entry name" value="SPERMATOGENESIS-ASSOCIATED 4-RELATED"/>
    <property type="match status" value="1"/>
</dbReference>
<dbReference type="InParanoid" id="W5N838"/>
<dbReference type="STRING" id="7918.ENSLOCP00000016797"/>